<reference evidence="5 6" key="1">
    <citation type="submission" date="2018-12" db="EMBL/GenBank/DDBJ databases">
        <authorList>
            <person name="Li F."/>
        </authorList>
    </citation>
    <scope>NUCLEOTIDE SEQUENCE [LARGE SCALE GENOMIC DNA]</scope>
    <source>
        <strain evidence="5 6">11W25H-1</strain>
    </source>
</reference>
<keyword evidence="2" id="KW-0057">Aromatic amino acid biosynthesis</keyword>
<dbReference type="PANTHER" id="PTHR21089">
    <property type="entry name" value="SHIKIMATE DEHYDROGENASE"/>
    <property type="match status" value="1"/>
</dbReference>
<gene>
    <name evidence="5" type="ORF">ELQ90_06295</name>
</gene>
<organism evidence="5 6">
    <name type="scientific">Labedella phragmitis</name>
    <dbReference type="NCBI Taxonomy" id="2498849"/>
    <lineage>
        <taxon>Bacteria</taxon>
        <taxon>Bacillati</taxon>
        <taxon>Actinomycetota</taxon>
        <taxon>Actinomycetes</taxon>
        <taxon>Micrococcales</taxon>
        <taxon>Microbacteriaceae</taxon>
        <taxon>Labedella</taxon>
    </lineage>
</organism>
<dbReference type="EMBL" id="RZNB01000002">
    <property type="protein sequence ID" value="RWZ51704.1"/>
    <property type="molecule type" value="Genomic_DNA"/>
</dbReference>
<dbReference type="InterPro" id="IPR036291">
    <property type="entry name" value="NAD(P)-bd_dom_sf"/>
</dbReference>
<dbReference type="InterPro" id="IPR022893">
    <property type="entry name" value="Shikimate_DH_fam"/>
</dbReference>
<comment type="pathway">
    <text evidence="1">Metabolic intermediate biosynthesis; chorismate biosynthesis; chorismate from D-erythrose 4-phosphate and phosphoenolpyruvate: step 4/7.</text>
</comment>
<protein>
    <submittedName>
        <fullName evidence="5">Shikimate dehydrogenase</fullName>
    </submittedName>
</protein>
<dbReference type="GO" id="GO:0019632">
    <property type="term" value="P:shikimate metabolic process"/>
    <property type="evidence" value="ECO:0007669"/>
    <property type="project" value="TreeGrafter"/>
</dbReference>
<dbReference type="GO" id="GO:0004764">
    <property type="term" value="F:shikimate 3-dehydrogenase (NADP+) activity"/>
    <property type="evidence" value="ECO:0007669"/>
    <property type="project" value="InterPro"/>
</dbReference>
<dbReference type="OrthoDB" id="9776868at2"/>
<comment type="caution">
    <text evidence="5">The sequence shown here is derived from an EMBL/GenBank/DDBJ whole genome shotgun (WGS) entry which is preliminary data.</text>
</comment>
<dbReference type="Proteomes" id="UP000288547">
    <property type="component" value="Unassembled WGS sequence"/>
</dbReference>
<dbReference type="AlphaFoldDB" id="A0A444PV05"/>
<evidence type="ECO:0000256" key="2">
    <source>
        <dbReference type="ARBA" id="ARBA00023141"/>
    </source>
</evidence>
<dbReference type="Gene3D" id="3.40.50.10860">
    <property type="entry name" value="Leucine Dehydrogenase, chain A, domain 1"/>
    <property type="match status" value="1"/>
</dbReference>
<sequence>MVVSRGARVRQPLEHVSAGRTPGRPDLEPRRRRDRCGHAPGRRKLVVLRDRRPQHGGDRLLEHRLGARRRRAATPGLVRRQPRQRLLSRAVPLENPLFGVVGSPIAHSQSPALHRAAYAVIGFEARYDRTEIGDGGLADFLRGAGVERRGLSVTMPLKREAWSIAATRDRAAELTGAVNTLYRSGGDEDAPFAGANTDVGGIVDAVRSGAAREPRHVLVLGGGATASSAVVAAADLGASALTLAVRTPERAEGAARLARSIGLAVDVVTLDRIASIRSDVVVSTLPGGTPLAGLPTAACDDGALLLDAAYAPWPSELVRYWIAGEAPVVHGLSMLVRQAARQVRLFASVDDAEWATVADRTTAAMFDVVGLDRSGIVRSLPDA</sequence>
<dbReference type="InterPro" id="IPR046346">
    <property type="entry name" value="Aminoacid_DH-like_N_sf"/>
</dbReference>
<feature type="domain" description="Shikimate dehydrogenase substrate binding N-terminal" evidence="4">
    <location>
        <begin position="100"/>
        <end position="181"/>
    </location>
</feature>
<dbReference type="Gene3D" id="3.40.50.720">
    <property type="entry name" value="NAD(P)-binding Rossmann-like Domain"/>
    <property type="match status" value="1"/>
</dbReference>
<feature type="region of interest" description="Disordered" evidence="3">
    <location>
        <begin position="1"/>
        <end position="39"/>
    </location>
</feature>
<evidence type="ECO:0000313" key="5">
    <source>
        <dbReference type="EMBL" id="RWZ51704.1"/>
    </source>
</evidence>
<evidence type="ECO:0000313" key="6">
    <source>
        <dbReference type="Proteomes" id="UP000288547"/>
    </source>
</evidence>
<evidence type="ECO:0000256" key="1">
    <source>
        <dbReference type="ARBA" id="ARBA00004871"/>
    </source>
</evidence>
<keyword evidence="2" id="KW-0028">Amino-acid biosynthesis</keyword>
<proteinExistence type="predicted"/>
<dbReference type="GO" id="GO:0005829">
    <property type="term" value="C:cytosol"/>
    <property type="evidence" value="ECO:0007669"/>
    <property type="project" value="TreeGrafter"/>
</dbReference>
<dbReference type="GO" id="GO:0050661">
    <property type="term" value="F:NADP binding"/>
    <property type="evidence" value="ECO:0007669"/>
    <property type="project" value="TreeGrafter"/>
</dbReference>
<dbReference type="SUPFAM" id="SSF51735">
    <property type="entry name" value="NAD(P)-binding Rossmann-fold domains"/>
    <property type="match status" value="1"/>
</dbReference>
<name>A0A444PV05_9MICO</name>
<dbReference type="PANTHER" id="PTHR21089:SF1">
    <property type="entry name" value="BIFUNCTIONAL 3-DEHYDROQUINATE DEHYDRATASE_SHIKIMATE DEHYDROGENASE, CHLOROPLASTIC"/>
    <property type="match status" value="1"/>
</dbReference>
<dbReference type="SUPFAM" id="SSF53223">
    <property type="entry name" value="Aminoacid dehydrogenase-like, N-terminal domain"/>
    <property type="match status" value="1"/>
</dbReference>
<dbReference type="Pfam" id="PF08501">
    <property type="entry name" value="Shikimate_dh_N"/>
    <property type="match status" value="1"/>
</dbReference>
<dbReference type="GO" id="GO:0009073">
    <property type="term" value="P:aromatic amino acid family biosynthetic process"/>
    <property type="evidence" value="ECO:0007669"/>
    <property type="project" value="UniProtKB-KW"/>
</dbReference>
<dbReference type="GO" id="GO:0009423">
    <property type="term" value="P:chorismate biosynthetic process"/>
    <property type="evidence" value="ECO:0007669"/>
    <property type="project" value="TreeGrafter"/>
</dbReference>
<keyword evidence="6" id="KW-1185">Reference proteome</keyword>
<accession>A0A444PV05</accession>
<evidence type="ECO:0000259" key="4">
    <source>
        <dbReference type="Pfam" id="PF08501"/>
    </source>
</evidence>
<dbReference type="InterPro" id="IPR013708">
    <property type="entry name" value="Shikimate_DH-bd_N"/>
</dbReference>
<evidence type="ECO:0000256" key="3">
    <source>
        <dbReference type="SAM" id="MobiDB-lite"/>
    </source>
</evidence>